<dbReference type="EMBL" id="JAEDAH010000008">
    <property type="protein sequence ID" value="MCA6062382.1"/>
    <property type="molecule type" value="Genomic_DNA"/>
</dbReference>
<dbReference type="PROSITE" id="PS50801">
    <property type="entry name" value="STAS"/>
    <property type="match status" value="1"/>
</dbReference>
<reference evidence="2 3" key="1">
    <citation type="submission" date="2020-12" db="EMBL/GenBank/DDBJ databases">
        <title>Novel Thalassolituus-related marine hydrocarbonoclastic bacteria mediated algae-derived hydrocarbons mineralization in twilight zone of the northern South China Sea.</title>
        <authorList>
            <person name="Dong C."/>
        </authorList>
    </citation>
    <scope>NUCLEOTIDE SEQUENCE [LARGE SCALE GENOMIC DNA]</scope>
    <source>
        <strain evidence="2 3">IMCC1826</strain>
    </source>
</reference>
<evidence type="ECO:0000259" key="1">
    <source>
        <dbReference type="PROSITE" id="PS50801"/>
    </source>
</evidence>
<sequence length="164" mass="18128">MTSGQIQVAYCRGVHVIRLIGDVRLNLCSALERYLDQILAGQALTNVMIDLSQAEGVDSTTLGQMAKISIVSRERFGITPTITSPNPSITKILLSMGFDHVFHIIDEPFADEAEFEEWAAATLSEDETREQVISAHKVLMSLNDKNKDAFRELVDSLESDRSAS</sequence>
<gene>
    <name evidence="2" type="ORF">I9W95_02060</name>
</gene>
<dbReference type="SUPFAM" id="SSF52091">
    <property type="entry name" value="SpoIIaa-like"/>
    <property type="match status" value="1"/>
</dbReference>
<organism evidence="2 3">
    <name type="scientific">Thalassolituus marinus</name>
    <dbReference type="NCBI Taxonomy" id="671053"/>
    <lineage>
        <taxon>Bacteria</taxon>
        <taxon>Pseudomonadati</taxon>
        <taxon>Pseudomonadota</taxon>
        <taxon>Gammaproteobacteria</taxon>
        <taxon>Oceanospirillales</taxon>
        <taxon>Oceanospirillaceae</taxon>
        <taxon>Thalassolituus</taxon>
    </lineage>
</organism>
<proteinExistence type="predicted"/>
<evidence type="ECO:0000313" key="2">
    <source>
        <dbReference type="EMBL" id="MCA6062382.1"/>
    </source>
</evidence>
<name>A0ABS7ZKY9_9GAMM</name>
<dbReference type="InterPro" id="IPR014557">
    <property type="entry name" value="UCP029548_STAS-type"/>
</dbReference>
<keyword evidence="3" id="KW-1185">Reference proteome</keyword>
<dbReference type="Gene3D" id="3.30.750.24">
    <property type="entry name" value="STAS domain"/>
    <property type="match status" value="1"/>
</dbReference>
<dbReference type="PANTHER" id="PTHR33495">
    <property type="entry name" value="ANTI-SIGMA FACTOR ANTAGONIST TM_1081-RELATED-RELATED"/>
    <property type="match status" value="1"/>
</dbReference>
<protein>
    <submittedName>
        <fullName evidence="2">Anti-sigma factor antagonist</fullName>
    </submittedName>
</protein>
<dbReference type="CDD" id="cd07043">
    <property type="entry name" value="STAS_anti-anti-sigma_factors"/>
    <property type="match status" value="1"/>
</dbReference>
<comment type="caution">
    <text evidence="2">The sequence shown here is derived from an EMBL/GenBank/DDBJ whole genome shotgun (WGS) entry which is preliminary data.</text>
</comment>
<evidence type="ECO:0000313" key="3">
    <source>
        <dbReference type="Proteomes" id="UP000714380"/>
    </source>
</evidence>
<dbReference type="RefSeq" id="WP_225671320.1">
    <property type="nucleotide sequence ID" value="NZ_JAEDAH010000008.1"/>
</dbReference>
<dbReference type="PIRSF" id="PIRSF029548">
    <property type="entry name" value="UCP029548"/>
    <property type="match status" value="1"/>
</dbReference>
<dbReference type="PANTHER" id="PTHR33495:SF2">
    <property type="entry name" value="ANTI-SIGMA FACTOR ANTAGONIST TM_1081-RELATED"/>
    <property type="match status" value="1"/>
</dbReference>
<dbReference type="Pfam" id="PF01740">
    <property type="entry name" value="STAS"/>
    <property type="match status" value="1"/>
</dbReference>
<dbReference type="Proteomes" id="UP000714380">
    <property type="component" value="Unassembled WGS sequence"/>
</dbReference>
<feature type="domain" description="STAS" evidence="1">
    <location>
        <begin position="4"/>
        <end position="98"/>
    </location>
</feature>
<dbReference type="InterPro" id="IPR002645">
    <property type="entry name" value="STAS_dom"/>
</dbReference>
<accession>A0ABS7ZKY9</accession>
<dbReference type="InterPro" id="IPR036513">
    <property type="entry name" value="STAS_dom_sf"/>
</dbReference>